<accession>A0A7S3YG51</accession>
<proteinExistence type="predicted"/>
<gene>
    <name evidence="2" type="ORF">LGLO00237_LOCUS4429</name>
</gene>
<keyword evidence="1" id="KW-1133">Transmembrane helix</keyword>
<organism evidence="2">
    <name type="scientific">Lotharella globosa</name>
    <dbReference type="NCBI Taxonomy" id="91324"/>
    <lineage>
        <taxon>Eukaryota</taxon>
        <taxon>Sar</taxon>
        <taxon>Rhizaria</taxon>
        <taxon>Cercozoa</taxon>
        <taxon>Chlorarachniophyceae</taxon>
        <taxon>Lotharella</taxon>
    </lineage>
</organism>
<keyword evidence="1" id="KW-0812">Transmembrane</keyword>
<sequence>MNKKCSTSSSILHSVSLLLLLVFYCLLSSSLSFLWWKIMDLWMMMVYGIGQIQRRRHHCPFLSPWSDHIEHSARVWHGTRIRKCRRRCCNPYLPRIIRARITAGNGKVSNNLSIATTHKMPSMLAVMLAVVR</sequence>
<reference evidence="2" key="1">
    <citation type="submission" date="2021-01" db="EMBL/GenBank/DDBJ databases">
        <authorList>
            <person name="Corre E."/>
            <person name="Pelletier E."/>
            <person name="Niang G."/>
            <person name="Scheremetjew M."/>
            <person name="Finn R."/>
            <person name="Kale V."/>
            <person name="Holt S."/>
            <person name="Cochrane G."/>
            <person name="Meng A."/>
            <person name="Brown T."/>
            <person name="Cohen L."/>
        </authorList>
    </citation>
    <scope>NUCLEOTIDE SEQUENCE</scope>
    <source>
        <strain evidence="2">CCCM811</strain>
    </source>
</reference>
<keyword evidence="1" id="KW-0472">Membrane</keyword>
<evidence type="ECO:0000313" key="2">
    <source>
        <dbReference type="EMBL" id="CAE0650653.1"/>
    </source>
</evidence>
<dbReference type="AlphaFoldDB" id="A0A7S3YG51"/>
<name>A0A7S3YG51_9EUKA</name>
<evidence type="ECO:0000256" key="1">
    <source>
        <dbReference type="SAM" id="Phobius"/>
    </source>
</evidence>
<dbReference type="EMBL" id="HBIV01006099">
    <property type="protein sequence ID" value="CAE0650653.1"/>
    <property type="molecule type" value="Transcribed_RNA"/>
</dbReference>
<feature type="transmembrane region" description="Helical" evidence="1">
    <location>
        <begin position="12"/>
        <end position="36"/>
    </location>
</feature>
<protein>
    <submittedName>
        <fullName evidence="2">Uncharacterized protein</fullName>
    </submittedName>
</protein>